<protein>
    <recommendedName>
        <fullName evidence="1">protein-tyrosine-phosphatase</fullName>
        <ecNumber evidence="1">3.1.3.48</ecNumber>
    </recommendedName>
</protein>
<dbReference type="InterPro" id="IPR036196">
    <property type="entry name" value="Ptyr_pPase_sf"/>
</dbReference>
<dbReference type="GO" id="GO:0004725">
    <property type="term" value="F:protein tyrosine phosphatase activity"/>
    <property type="evidence" value="ECO:0007669"/>
    <property type="project" value="UniProtKB-EC"/>
</dbReference>
<dbReference type="Proteomes" id="UP000422108">
    <property type="component" value="Chromosome"/>
</dbReference>
<dbReference type="Gene3D" id="3.40.50.2300">
    <property type="match status" value="1"/>
</dbReference>
<dbReference type="AlphaFoldDB" id="A0A5K8A7C7"/>
<dbReference type="SUPFAM" id="SSF52788">
    <property type="entry name" value="Phosphotyrosine protein phosphatases I"/>
    <property type="match status" value="1"/>
</dbReference>
<evidence type="ECO:0000313" key="4">
    <source>
        <dbReference type="EMBL" id="BBO88533.1"/>
    </source>
</evidence>
<dbReference type="PANTHER" id="PTHR11717">
    <property type="entry name" value="LOW MOLECULAR WEIGHT PROTEIN TYROSINE PHOSPHATASE"/>
    <property type="match status" value="1"/>
</dbReference>
<dbReference type="PANTHER" id="PTHR11717:SF31">
    <property type="entry name" value="LOW MOLECULAR WEIGHT PROTEIN-TYROSINE-PHOSPHATASE ETP-RELATED"/>
    <property type="match status" value="1"/>
</dbReference>
<dbReference type="RefSeq" id="WP_155309831.1">
    <property type="nucleotide sequence ID" value="NZ_AP021879.1"/>
</dbReference>
<name>A0A5K8A7C7_9BACT</name>
<gene>
    <name evidence="4" type="ORF">DSCOOX_17130</name>
</gene>
<comment type="catalytic activity">
    <reaction evidence="2">
        <text>O-phospho-L-tyrosyl-[protein] + H2O = L-tyrosyl-[protein] + phosphate</text>
        <dbReference type="Rhea" id="RHEA:10684"/>
        <dbReference type="Rhea" id="RHEA-COMP:10136"/>
        <dbReference type="Rhea" id="RHEA-COMP:20101"/>
        <dbReference type="ChEBI" id="CHEBI:15377"/>
        <dbReference type="ChEBI" id="CHEBI:43474"/>
        <dbReference type="ChEBI" id="CHEBI:46858"/>
        <dbReference type="ChEBI" id="CHEBI:61978"/>
        <dbReference type="EC" id="3.1.3.48"/>
    </reaction>
</comment>
<accession>A0A5K8A7C7</accession>
<dbReference type="InterPro" id="IPR023485">
    <property type="entry name" value="Ptyr_pPase"/>
</dbReference>
<dbReference type="InterPro" id="IPR050438">
    <property type="entry name" value="LMW_PTPase"/>
</dbReference>
<evidence type="ECO:0000256" key="1">
    <source>
        <dbReference type="ARBA" id="ARBA00013064"/>
    </source>
</evidence>
<dbReference type="Pfam" id="PF01451">
    <property type="entry name" value="LMWPc"/>
    <property type="match status" value="1"/>
</dbReference>
<keyword evidence="5" id="KW-1185">Reference proteome</keyword>
<proteinExistence type="predicted"/>
<reference evidence="4 5" key="1">
    <citation type="submission" date="2019-11" db="EMBL/GenBank/DDBJ databases">
        <title>Comparative genomics of hydrocarbon-degrading Desulfosarcina strains.</title>
        <authorList>
            <person name="Watanabe M."/>
            <person name="Kojima H."/>
            <person name="Fukui M."/>
        </authorList>
    </citation>
    <scope>NUCLEOTIDE SEQUENCE [LARGE SCALE GENOMIC DNA]</scope>
    <source>
        <strain evidence="5">oXyS1</strain>
    </source>
</reference>
<evidence type="ECO:0000259" key="3">
    <source>
        <dbReference type="SMART" id="SM00226"/>
    </source>
</evidence>
<feature type="domain" description="Phosphotyrosine protein phosphatase I" evidence="3">
    <location>
        <begin position="44"/>
        <end position="190"/>
    </location>
</feature>
<sequence>MHKMEKKIINGDIKRSTKLLIKTIVESSIYNIYYKKPIPKKKIKSIVFICSGNICRSVFAEYYFKSISKRFDLLIQSCGTDVVLGKEGNIPQETINTAKEFGVEIVDHQSKDISRCRYDSDLIVALEFKHYKSWKNIFPELDKNLFLMTDFLNWPNRLFCNIYDPFGLDETQYKKTFLKIEKCLINLLLKLKIDC</sequence>
<dbReference type="EMBL" id="AP021879">
    <property type="protein sequence ID" value="BBO88533.1"/>
    <property type="molecule type" value="Genomic_DNA"/>
</dbReference>
<evidence type="ECO:0000256" key="2">
    <source>
        <dbReference type="ARBA" id="ARBA00051722"/>
    </source>
</evidence>
<evidence type="ECO:0000313" key="5">
    <source>
        <dbReference type="Proteomes" id="UP000422108"/>
    </source>
</evidence>
<organism evidence="4 5">
    <name type="scientific">Desulfosarcina ovata subsp. ovata</name>
    <dbReference type="NCBI Taxonomy" id="2752305"/>
    <lineage>
        <taxon>Bacteria</taxon>
        <taxon>Pseudomonadati</taxon>
        <taxon>Thermodesulfobacteriota</taxon>
        <taxon>Desulfobacteria</taxon>
        <taxon>Desulfobacterales</taxon>
        <taxon>Desulfosarcinaceae</taxon>
        <taxon>Desulfosarcina</taxon>
    </lineage>
</organism>
<dbReference type="EC" id="3.1.3.48" evidence="1"/>
<dbReference type="SMART" id="SM00226">
    <property type="entry name" value="LMWPc"/>
    <property type="match status" value="1"/>
</dbReference>